<evidence type="ECO:0000313" key="1">
    <source>
        <dbReference type="EMBL" id="EKK03605.1"/>
    </source>
</evidence>
<gene>
    <name evidence="1" type="ORF">RBSH_01054</name>
</gene>
<accession>K5CHT9</accession>
<protein>
    <submittedName>
        <fullName evidence="1">Uncharacterized protein</fullName>
    </submittedName>
</protein>
<dbReference type="Proteomes" id="UP000007993">
    <property type="component" value="Unassembled WGS sequence"/>
</dbReference>
<name>K5CHT9_RHOBT</name>
<comment type="caution">
    <text evidence="1">The sequence shown here is derived from an EMBL/GenBank/DDBJ whole genome shotgun (WGS) entry which is preliminary data.</text>
</comment>
<evidence type="ECO:0000313" key="2">
    <source>
        <dbReference type="Proteomes" id="UP000007993"/>
    </source>
</evidence>
<reference evidence="1 2" key="1">
    <citation type="journal article" date="2013" name="Mar. Genomics">
        <title>Expression of sulfatases in Rhodopirellula baltica and the diversity of sulfatases in the genus Rhodopirellula.</title>
        <authorList>
            <person name="Wegner C.E."/>
            <person name="Richter-Heitmann T."/>
            <person name="Klindworth A."/>
            <person name="Klockow C."/>
            <person name="Richter M."/>
            <person name="Achstetter T."/>
            <person name="Glockner F.O."/>
            <person name="Harder J."/>
        </authorList>
    </citation>
    <scope>NUCLEOTIDE SEQUENCE [LARGE SCALE GENOMIC DNA]</scope>
    <source>
        <strain evidence="1 2">SH28</strain>
    </source>
</reference>
<dbReference type="PATRIC" id="fig|993517.3.peg.1150"/>
<dbReference type="EMBL" id="AMCW01000022">
    <property type="protein sequence ID" value="EKK03605.1"/>
    <property type="molecule type" value="Genomic_DNA"/>
</dbReference>
<proteinExistence type="predicted"/>
<dbReference type="AlphaFoldDB" id="K5CHT9"/>
<organism evidence="1 2">
    <name type="scientific">Rhodopirellula baltica SH28</name>
    <dbReference type="NCBI Taxonomy" id="993517"/>
    <lineage>
        <taxon>Bacteria</taxon>
        <taxon>Pseudomonadati</taxon>
        <taxon>Planctomycetota</taxon>
        <taxon>Planctomycetia</taxon>
        <taxon>Pirellulales</taxon>
        <taxon>Pirellulaceae</taxon>
        <taxon>Rhodopirellula</taxon>
    </lineage>
</organism>
<sequence>MIKSPVAESKNKVLQFTDTPGQKQRYHPMRALSRIHREGTTSCKFAIRLDNNAVFQLEWRDSSHLFAEAGPACGLRTASYVHQVVF</sequence>